<dbReference type="InterPro" id="IPR027417">
    <property type="entry name" value="P-loop_NTPase"/>
</dbReference>
<organism evidence="2 3">
    <name type="scientific">Verminephrobacter aporrectodeae subsp. tuberculatae</name>
    <dbReference type="NCBI Taxonomy" id="1110392"/>
    <lineage>
        <taxon>Bacteria</taxon>
        <taxon>Pseudomonadati</taxon>
        <taxon>Pseudomonadota</taxon>
        <taxon>Betaproteobacteria</taxon>
        <taxon>Burkholderiales</taxon>
        <taxon>Comamonadaceae</taxon>
        <taxon>Verminephrobacter</taxon>
    </lineage>
</organism>
<comment type="caution">
    <text evidence="2">The sequence shown here is derived from an EMBL/GenBank/DDBJ whole genome shotgun (WGS) entry which is preliminary data.</text>
</comment>
<reference evidence="3" key="1">
    <citation type="submission" date="2023-07" db="EMBL/GenBank/DDBJ databases">
        <title>Verminephrobacter genomes.</title>
        <authorList>
            <person name="Lund M.B."/>
        </authorList>
    </citation>
    <scope>NUCLEOTIDE SEQUENCE [LARGE SCALE GENOMIC DNA]</scope>
    <source>
        <strain evidence="3">AtM5-05</strain>
    </source>
</reference>
<dbReference type="PANTHER" id="PTHR13696:SF99">
    <property type="entry name" value="COBYRINIC ACID AC-DIAMIDE SYNTHASE"/>
    <property type="match status" value="1"/>
</dbReference>
<accession>A0ABT3KWV0</accession>
<dbReference type="InterPro" id="IPR050678">
    <property type="entry name" value="DNA_Partitioning_ATPase"/>
</dbReference>
<keyword evidence="3" id="KW-1185">Reference proteome</keyword>
<name>A0ABT3KWV0_9BURK</name>
<dbReference type="Gene3D" id="3.40.50.300">
    <property type="entry name" value="P-loop containing nucleotide triphosphate hydrolases"/>
    <property type="match status" value="1"/>
</dbReference>
<dbReference type="Pfam" id="PF13614">
    <property type="entry name" value="AAA_31"/>
    <property type="match status" value="1"/>
</dbReference>
<dbReference type="PANTHER" id="PTHR13696">
    <property type="entry name" value="P-LOOP CONTAINING NUCLEOSIDE TRIPHOSPHATE HYDROLASE"/>
    <property type="match status" value="1"/>
</dbReference>
<dbReference type="CDD" id="cd02042">
    <property type="entry name" value="ParAB_family"/>
    <property type="match status" value="1"/>
</dbReference>
<gene>
    <name evidence="2" type="ORF">D5039_17155</name>
</gene>
<protein>
    <submittedName>
        <fullName evidence="2">ParA family protein</fullName>
    </submittedName>
</protein>
<sequence length="356" mass="38563">MPVPVLTFFNNKGGVGKTSLVYHLAWMYAEQGLRVVAVDLDPQANLTAAFLDEDRLAQLWDDAAGAGTIFRSVKPLLSIGDYAPVEFQEVDSNLALVPGDLGLSSFEDELSSMWTAALSENKDRPMRILTAFWRSAQDAAVRFAADLIVFDVGPNLGAINRAALLASSHVIVPLGADLFSLQGLRNLGPALRKWRADWTERRARWERPAFDLPSGTMEPVGYVAMRHGVRLARPVQAYTRWLDRIPAEFRRSVLDEPAGESPPIGEDPLCLALLKNYNSLMPLAQEARKPIFSLLAAEGAIGSHANAAAGARDDFRKLAQSIAQRIGVHMPCAASSQLELFDALSGTGTGTGAARA</sequence>
<feature type="domain" description="AAA" evidence="1">
    <location>
        <begin position="5"/>
        <end position="193"/>
    </location>
</feature>
<dbReference type="InterPro" id="IPR025669">
    <property type="entry name" value="AAA_dom"/>
</dbReference>
<dbReference type="SUPFAM" id="SSF52540">
    <property type="entry name" value="P-loop containing nucleoside triphosphate hydrolases"/>
    <property type="match status" value="1"/>
</dbReference>
<evidence type="ECO:0000313" key="3">
    <source>
        <dbReference type="Proteomes" id="UP001208935"/>
    </source>
</evidence>
<proteinExistence type="predicted"/>
<evidence type="ECO:0000259" key="1">
    <source>
        <dbReference type="Pfam" id="PF13614"/>
    </source>
</evidence>
<dbReference type="RefSeq" id="WP_010100196.1">
    <property type="nucleotide sequence ID" value="NZ_QZCW01000003.1"/>
</dbReference>
<evidence type="ECO:0000313" key="2">
    <source>
        <dbReference type="EMBL" id="MCW5322812.1"/>
    </source>
</evidence>
<dbReference type="EMBL" id="QZCW01000003">
    <property type="protein sequence ID" value="MCW5322812.1"/>
    <property type="molecule type" value="Genomic_DNA"/>
</dbReference>
<dbReference type="Proteomes" id="UP001208935">
    <property type="component" value="Unassembled WGS sequence"/>
</dbReference>